<keyword evidence="1" id="KW-1133">Transmembrane helix</keyword>
<dbReference type="Proteomes" id="UP000030466">
    <property type="component" value="Unassembled WGS sequence"/>
</dbReference>
<gene>
    <name evidence="2" type="ORF">GY22_08415</name>
</gene>
<organism evidence="2 3">
    <name type="scientific">Kocuria rosea subsp. polaris</name>
    <dbReference type="NCBI Taxonomy" id="136273"/>
    <lineage>
        <taxon>Bacteria</taxon>
        <taxon>Bacillati</taxon>
        <taxon>Actinomycetota</taxon>
        <taxon>Actinomycetes</taxon>
        <taxon>Micrococcales</taxon>
        <taxon>Micrococcaceae</taxon>
        <taxon>Kocuria</taxon>
    </lineage>
</organism>
<evidence type="ECO:0000313" key="3">
    <source>
        <dbReference type="Proteomes" id="UP000030466"/>
    </source>
</evidence>
<accession>A0A0A6YCM8</accession>
<keyword evidence="1" id="KW-0472">Membrane</keyword>
<protein>
    <submittedName>
        <fullName evidence="2">Uncharacterized protein</fullName>
    </submittedName>
</protein>
<dbReference type="RefSeq" id="WP_017832026.1">
    <property type="nucleotide sequence ID" value="NZ_JSUH01000006.1"/>
</dbReference>
<reference evidence="2 3" key="1">
    <citation type="journal article" date="2003" name="Int. J. Syst. Evol. Microbiol.">
        <title>Kocuria polaris sp. nov., an orange-pigmented psychrophilic bacterium isolated from an Antarctic cyanobacterial mat sample.</title>
        <authorList>
            <person name="Reddy G.S."/>
            <person name="Prakash J.S."/>
            <person name="Prabahar V."/>
            <person name="Matsumoto G.I."/>
            <person name="Stackebrandt E."/>
            <person name="Shivaji S."/>
        </authorList>
    </citation>
    <scope>NUCLEOTIDE SEQUENCE [LARGE SCALE GENOMIC DNA]</scope>
    <source>
        <strain evidence="2 3">CMS 76or</strain>
    </source>
</reference>
<sequence length="71" mass="8625">MEYIAVLLPSISIGIIFWFILRWIFRGDRTERAVESRSQEDAERWYEELKQRDGEDLPFGHSPRRGRRTER</sequence>
<dbReference type="OrthoDB" id="4807612at2"/>
<dbReference type="AlphaFoldDB" id="A0A0A6YCM8"/>
<keyword evidence="1" id="KW-0812">Transmembrane</keyword>
<dbReference type="EMBL" id="JSUH01000006">
    <property type="protein sequence ID" value="KHD97712.1"/>
    <property type="molecule type" value="Genomic_DNA"/>
</dbReference>
<evidence type="ECO:0000313" key="2">
    <source>
        <dbReference type="EMBL" id="KHD97712.1"/>
    </source>
</evidence>
<name>A0A0A6YCM8_KOCRO</name>
<proteinExistence type="predicted"/>
<keyword evidence="3" id="KW-1185">Reference proteome</keyword>
<feature type="transmembrane region" description="Helical" evidence="1">
    <location>
        <begin position="6"/>
        <end position="25"/>
    </location>
</feature>
<comment type="caution">
    <text evidence="2">The sequence shown here is derived from an EMBL/GenBank/DDBJ whole genome shotgun (WGS) entry which is preliminary data.</text>
</comment>
<evidence type="ECO:0000256" key="1">
    <source>
        <dbReference type="SAM" id="Phobius"/>
    </source>
</evidence>